<gene>
    <name evidence="2" type="ORF">MHBO_004280</name>
</gene>
<keyword evidence="3" id="KW-1185">Reference proteome</keyword>
<organism evidence="2 3">
    <name type="scientific">Bonamia ostreae</name>
    <dbReference type="NCBI Taxonomy" id="126728"/>
    <lineage>
        <taxon>Eukaryota</taxon>
        <taxon>Sar</taxon>
        <taxon>Rhizaria</taxon>
        <taxon>Endomyxa</taxon>
        <taxon>Ascetosporea</taxon>
        <taxon>Haplosporida</taxon>
        <taxon>Bonamia</taxon>
    </lineage>
</organism>
<feature type="non-terminal residue" evidence="2">
    <location>
        <position position="1"/>
    </location>
</feature>
<comment type="caution">
    <text evidence="2">The sequence shown here is derived from an EMBL/GenBank/DDBJ whole genome shotgun (WGS) entry which is preliminary data.</text>
</comment>
<feature type="transmembrane region" description="Helical" evidence="1">
    <location>
        <begin position="198"/>
        <end position="217"/>
    </location>
</feature>
<feature type="transmembrane region" description="Helical" evidence="1">
    <location>
        <begin position="20"/>
        <end position="41"/>
    </location>
</feature>
<protein>
    <submittedName>
        <fullName evidence="2">Uncharacterized protein</fullName>
    </submittedName>
</protein>
<reference evidence="2 3" key="1">
    <citation type="journal article" date="2024" name="BMC Biol.">
        <title>Comparative genomics of Ascetosporea gives new insight into the evolutionary basis for animal parasitism in Rhizaria.</title>
        <authorList>
            <person name="Hiltunen Thoren M."/>
            <person name="Onut-Brannstrom I."/>
            <person name="Alfjorden A."/>
            <person name="Peckova H."/>
            <person name="Swords F."/>
            <person name="Hooper C."/>
            <person name="Holzer A.S."/>
            <person name="Bass D."/>
            <person name="Burki F."/>
        </authorList>
    </citation>
    <scope>NUCLEOTIDE SEQUENCE [LARGE SCALE GENOMIC DNA]</scope>
    <source>
        <strain evidence="2">20-A016</strain>
    </source>
</reference>
<keyword evidence="1" id="KW-0472">Membrane</keyword>
<keyword evidence="1" id="KW-1133">Transmembrane helix</keyword>
<keyword evidence="1" id="KW-0812">Transmembrane</keyword>
<evidence type="ECO:0000256" key="1">
    <source>
        <dbReference type="SAM" id="Phobius"/>
    </source>
</evidence>
<sequence length="218" mass="25299">CVILKRISIYFCMKKENLCIYNYSLVVTIITIFLCVFGGYINFKIMVNIVSENSIFKKLDILLKNNSKKIDKFQDAMDFIIDTDLTNKIEKYLKSINKLGTLLNGINDLTKSLKNSKVVFDLFEKFNYEKFVDDFNSISDETIKLLSKFITGTNISAEHLKLAQTHLNSFFLYSVTSYYETYKIANLFKMILESVLSLIYPLFITFTLLNYGIVLFVV</sequence>
<evidence type="ECO:0000313" key="2">
    <source>
        <dbReference type="EMBL" id="MES1922759.1"/>
    </source>
</evidence>
<dbReference type="EMBL" id="JBDODL010003605">
    <property type="protein sequence ID" value="MES1922759.1"/>
    <property type="molecule type" value="Genomic_DNA"/>
</dbReference>
<proteinExistence type="predicted"/>
<accession>A0ABV2ASW3</accession>
<evidence type="ECO:0000313" key="3">
    <source>
        <dbReference type="Proteomes" id="UP001439008"/>
    </source>
</evidence>
<dbReference type="Proteomes" id="UP001439008">
    <property type="component" value="Unassembled WGS sequence"/>
</dbReference>
<name>A0ABV2ASW3_9EUKA</name>
<feature type="non-terminal residue" evidence="2">
    <location>
        <position position="218"/>
    </location>
</feature>